<dbReference type="RefSeq" id="WP_344522510.1">
    <property type="nucleotide sequence ID" value="NZ_BAAAUG010000074.1"/>
</dbReference>
<dbReference type="PANTHER" id="PTHR33392:SF6">
    <property type="entry name" value="POLYISOPRENYL-TEICHOIC ACID--PEPTIDOGLYCAN TEICHOIC ACID TRANSFERASE TAGU"/>
    <property type="match status" value="1"/>
</dbReference>
<keyword evidence="3" id="KW-1133">Transmembrane helix</keyword>
<evidence type="ECO:0000313" key="5">
    <source>
        <dbReference type="EMBL" id="GAA3115166.1"/>
    </source>
</evidence>
<protein>
    <submittedName>
        <fullName evidence="5">LCP family protein</fullName>
    </submittedName>
</protein>
<dbReference type="PANTHER" id="PTHR33392">
    <property type="entry name" value="POLYISOPRENYL-TEICHOIC ACID--PEPTIDOGLYCAN TEICHOIC ACID TRANSFERASE TAGU"/>
    <property type="match status" value="1"/>
</dbReference>
<accession>A0ABP6MIA0</accession>
<evidence type="ECO:0000313" key="6">
    <source>
        <dbReference type="Proteomes" id="UP001501637"/>
    </source>
</evidence>
<dbReference type="InterPro" id="IPR050922">
    <property type="entry name" value="LytR/CpsA/Psr_CW_biosynth"/>
</dbReference>
<comment type="similarity">
    <text evidence="1">Belongs to the LytR/CpsA/Psr (LCP) family.</text>
</comment>
<dbReference type="InterPro" id="IPR004474">
    <property type="entry name" value="LytR_CpsA_psr"/>
</dbReference>
<dbReference type="Proteomes" id="UP001501637">
    <property type="component" value="Unassembled WGS sequence"/>
</dbReference>
<evidence type="ECO:0000259" key="4">
    <source>
        <dbReference type="Pfam" id="PF03816"/>
    </source>
</evidence>
<evidence type="ECO:0000256" key="2">
    <source>
        <dbReference type="SAM" id="MobiDB-lite"/>
    </source>
</evidence>
<dbReference type="NCBIfam" id="TIGR00350">
    <property type="entry name" value="lytR_cpsA_psr"/>
    <property type="match status" value="1"/>
</dbReference>
<feature type="domain" description="Cell envelope-related transcriptional attenuator" evidence="4">
    <location>
        <begin position="200"/>
        <end position="356"/>
    </location>
</feature>
<evidence type="ECO:0000256" key="3">
    <source>
        <dbReference type="SAM" id="Phobius"/>
    </source>
</evidence>
<name>A0ABP6MIA0_9ACTN</name>
<feature type="region of interest" description="Disordered" evidence="2">
    <location>
        <begin position="1"/>
        <end position="119"/>
    </location>
</feature>
<feature type="compositionally biased region" description="Basic and acidic residues" evidence="2">
    <location>
        <begin position="64"/>
        <end position="79"/>
    </location>
</feature>
<comment type="caution">
    <text evidence="5">The sequence shown here is derived from an EMBL/GenBank/DDBJ whole genome shotgun (WGS) entry which is preliminary data.</text>
</comment>
<feature type="transmembrane region" description="Helical" evidence="3">
    <location>
        <begin position="125"/>
        <end position="147"/>
    </location>
</feature>
<reference evidence="6" key="1">
    <citation type="journal article" date="2019" name="Int. J. Syst. Evol. Microbiol.">
        <title>The Global Catalogue of Microorganisms (GCM) 10K type strain sequencing project: providing services to taxonomists for standard genome sequencing and annotation.</title>
        <authorList>
            <consortium name="The Broad Institute Genomics Platform"/>
            <consortium name="The Broad Institute Genome Sequencing Center for Infectious Disease"/>
            <person name="Wu L."/>
            <person name="Ma J."/>
        </authorList>
    </citation>
    <scope>NUCLEOTIDE SEQUENCE [LARGE SCALE GENOMIC DNA]</scope>
    <source>
        <strain evidence="6">JCM 9092</strain>
    </source>
</reference>
<keyword evidence="6" id="KW-1185">Reference proteome</keyword>
<evidence type="ECO:0000256" key="1">
    <source>
        <dbReference type="ARBA" id="ARBA00006068"/>
    </source>
</evidence>
<keyword evidence="3" id="KW-0812">Transmembrane</keyword>
<feature type="compositionally biased region" description="Gly residues" evidence="2">
    <location>
        <begin position="36"/>
        <end position="45"/>
    </location>
</feature>
<keyword evidence="3" id="KW-0472">Membrane</keyword>
<dbReference type="Pfam" id="PF03816">
    <property type="entry name" value="LytR_cpsA_psr"/>
    <property type="match status" value="1"/>
</dbReference>
<dbReference type="Gene3D" id="3.40.630.190">
    <property type="entry name" value="LCP protein"/>
    <property type="match status" value="1"/>
</dbReference>
<sequence>MSDWPDDQGNGRAYGRGSGNTQPEGARVMRHVQRGGRPGGPGQQQGGVPQQPTYDDGYGQPYGDARDDMFEPRSPRQDGYDSGYNTGQVYGAPNGNGQGHGGGQGGDDGYGTRAPRPAPNWRRRLKIGSITLVVVLLAVSIGTYFWADSKLKREVDLSKVIERPEGGAGTNYLIVGSDSREGMSDQDKKDLHTGSAAGKRTDSMMILHVADDGGNTMISLPRDSNVTIPSFKGAESGKLYPNQGRQTKLNAAYAEDGPELLVRTVEYNTGLKIDHYAEIGFGGFAKIVDAVGGVEMDIPKGFKDEKSGADFEAGKQTLDGQQALAFVRTRYALPGSDLDRTKNQQKFLAALANQAATPGTVMNPFKLYPTMGAGLDTLIVDKDMGLFDVASMFWAMKGVTGGDGKSMNMPLAGSTGGNLLWDKAKVKQMVNQLNNDEKVTVSGG</sequence>
<dbReference type="EMBL" id="BAAAUG010000074">
    <property type="protein sequence ID" value="GAA3115166.1"/>
    <property type="molecule type" value="Genomic_DNA"/>
</dbReference>
<proteinExistence type="inferred from homology"/>
<feature type="compositionally biased region" description="Gly residues" evidence="2">
    <location>
        <begin position="94"/>
        <end position="109"/>
    </location>
</feature>
<organism evidence="5 6">
    <name type="scientific">Streptomyces rectiviolaceus</name>
    <dbReference type="NCBI Taxonomy" id="332591"/>
    <lineage>
        <taxon>Bacteria</taxon>
        <taxon>Bacillati</taxon>
        <taxon>Actinomycetota</taxon>
        <taxon>Actinomycetes</taxon>
        <taxon>Kitasatosporales</taxon>
        <taxon>Streptomycetaceae</taxon>
        <taxon>Streptomyces</taxon>
    </lineage>
</organism>
<gene>
    <name evidence="5" type="ORF">GCM10010449_41620</name>
</gene>